<dbReference type="GO" id="GO:0030295">
    <property type="term" value="F:protein kinase activator activity"/>
    <property type="evidence" value="ECO:0007669"/>
    <property type="project" value="TreeGrafter"/>
</dbReference>
<dbReference type="RefSeq" id="WP_130716714.1">
    <property type="nucleotide sequence ID" value="NZ_SIOP01000001.1"/>
</dbReference>
<evidence type="ECO:0000256" key="4">
    <source>
        <dbReference type="ARBA" id="ARBA00022777"/>
    </source>
</evidence>
<comment type="caution">
    <text evidence="6">The sequence shown here is derived from an EMBL/GenBank/DDBJ whole genome shotgun (WGS) entry which is preliminary data.</text>
</comment>
<dbReference type="SUPFAM" id="SSF55874">
    <property type="entry name" value="ATPase domain of HSP90 chaperone/DNA topoisomerase II/histidine kinase"/>
    <property type="match status" value="1"/>
</dbReference>
<evidence type="ECO:0000256" key="1">
    <source>
        <dbReference type="ARBA" id="ARBA00000085"/>
    </source>
</evidence>
<dbReference type="Proteomes" id="UP000292974">
    <property type="component" value="Unassembled WGS sequence"/>
</dbReference>
<evidence type="ECO:0000256" key="2">
    <source>
        <dbReference type="ARBA" id="ARBA00012438"/>
    </source>
</evidence>
<name>A0A7M3DW88_RHILE</name>
<proteinExistence type="predicted"/>
<comment type="catalytic activity">
    <reaction evidence="1">
        <text>ATP + protein L-histidine = ADP + protein N-phospho-L-histidine.</text>
        <dbReference type="EC" id="2.7.13.3"/>
    </reaction>
</comment>
<dbReference type="EC" id="2.7.13.3" evidence="2"/>
<organism evidence="6 7">
    <name type="scientific">Rhizobium leguminosarum</name>
    <dbReference type="NCBI Taxonomy" id="384"/>
    <lineage>
        <taxon>Bacteria</taxon>
        <taxon>Pseudomonadati</taxon>
        <taxon>Pseudomonadota</taxon>
        <taxon>Alphaproteobacteria</taxon>
        <taxon>Hyphomicrobiales</taxon>
        <taxon>Rhizobiaceae</taxon>
        <taxon>Rhizobium/Agrobacterium group</taxon>
        <taxon>Rhizobium</taxon>
    </lineage>
</organism>
<keyword evidence="3" id="KW-0808">Transferase</keyword>
<dbReference type="InterPro" id="IPR003594">
    <property type="entry name" value="HATPase_dom"/>
</dbReference>
<evidence type="ECO:0000256" key="3">
    <source>
        <dbReference type="ARBA" id="ARBA00022679"/>
    </source>
</evidence>
<dbReference type="InterPro" id="IPR005467">
    <property type="entry name" value="His_kinase_dom"/>
</dbReference>
<reference evidence="6 7" key="1">
    <citation type="submission" date="2019-02" db="EMBL/GenBank/DDBJ databases">
        <title>The genomic architecture of introgression among sibling species of bacteria.</title>
        <authorList>
            <person name="Cavassim M.I.A."/>
            <person name="Moeskjaer S."/>
            <person name="Moslemi C."/>
            <person name="Fields B."/>
            <person name="Bachmann A."/>
            <person name="Vilhjalmsson B."/>
            <person name="Schierup M.H."/>
            <person name="Young J.P.W."/>
            <person name="Andersen S.U."/>
        </authorList>
    </citation>
    <scope>NUCLEOTIDE SEQUENCE [LARGE SCALE GENOMIC DNA]</scope>
    <source>
        <strain evidence="6 7">SM135B</strain>
    </source>
</reference>
<dbReference type="InterPro" id="IPR050351">
    <property type="entry name" value="BphY/WalK/GraS-like"/>
</dbReference>
<dbReference type="AlphaFoldDB" id="A0A7M3DW88"/>
<dbReference type="PANTHER" id="PTHR42878">
    <property type="entry name" value="TWO-COMPONENT HISTIDINE KINASE"/>
    <property type="match status" value="1"/>
</dbReference>
<dbReference type="GO" id="GO:0000156">
    <property type="term" value="F:phosphorelay response regulator activity"/>
    <property type="evidence" value="ECO:0007669"/>
    <property type="project" value="TreeGrafter"/>
</dbReference>
<sequence>MSLGDAVSRRLRSTNARERLEAARYLANHAKAGDAPAIREALARETVSWVSGALRRALEKCSPSAGLTTPSPLPSQVDRDDFTEDFAAEVYAEALETTTAQLLHEVEPLVGSIKLAAEGDIPNYEQSLTKTFVDRLDSLLEALSRLRRAASAPKLEEFDLSVFIDDVLAELVLVPPMNIKRAGPDYLVVVGDKTLLRMCILNGLRNAIDATGALADGIDQAPITLAWGTTNKEAWISILDLGIGFGGSLSRAFDIGTTTKEGHLGMGLAITQQSIKSMSGRVVLVPNQRGARFELRWPIARET</sequence>
<dbReference type="SMART" id="SM00387">
    <property type="entry name" value="HATPase_c"/>
    <property type="match status" value="1"/>
</dbReference>
<dbReference type="GO" id="GO:0004673">
    <property type="term" value="F:protein histidine kinase activity"/>
    <property type="evidence" value="ECO:0007669"/>
    <property type="project" value="UniProtKB-EC"/>
</dbReference>
<dbReference type="Pfam" id="PF02518">
    <property type="entry name" value="HATPase_c"/>
    <property type="match status" value="1"/>
</dbReference>
<evidence type="ECO:0000259" key="5">
    <source>
        <dbReference type="PROSITE" id="PS50109"/>
    </source>
</evidence>
<dbReference type="PROSITE" id="PS50109">
    <property type="entry name" value="HIS_KIN"/>
    <property type="match status" value="1"/>
</dbReference>
<feature type="domain" description="Histidine kinase" evidence="5">
    <location>
        <begin position="101"/>
        <end position="301"/>
    </location>
</feature>
<evidence type="ECO:0000313" key="7">
    <source>
        <dbReference type="Proteomes" id="UP000292974"/>
    </source>
</evidence>
<dbReference type="EMBL" id="SIOP01000001">
    <property type="protein sequence ID" value="TAY52958.1"/>
    <property type="molecule type" value="Genomic_DNA"/>
</dbReference>
<keyword evidence="4 6" id="KW-0418">Kinase</keyword>
<dbReference type="InterPro" id="IPR036890">
    <property type="entry name" value="HATPase_C_sf"/>
</dbReference>
<evidence type="ECO:0000313" key="6">
    <source>
        <dbReference type="EMBL" id="TAY52958.1"/>
    </source>
</evidence>
<dbReference type="PANTHER" id="PTHR42878:SF14">
    <property type="entry name" value="OSMOLARITY TWO-COMPONENT SYSTEM PROTEIN SSK1"/>
    <property type="match status" value="1"/>
</dbReference>
<gene>
    <name evidence="6" type="ORF">ELH90_15640</name>
</gene>
<dbReference type="GO" id="GO:0007234">
    <property type="term" value="P:osmosensory signaling via phosphorelay pathway"/>
    <property type="evidence" value="ECO:0007669"/>
    <property type="project" value="TreeGrafter"/>
</dbReference>
<protein>
    <recommendedName>
        <fullName evidence="2">histidine kinase</fullName>
        <ecNumber evidence="2">2.7.13.3</ecNumber>
    </recommendedName>
</protein>
<dbReference type="Gene3D" id="3.30.565.10">
    <property type="entry name" value="Histidine kinase-like ATPase, C-terminal domain"/>
    <property type="match status" value="1"/>
</dbReference>
<accession>A0A7M3DW88</accession>